<dbReference type="EMBL" id="JBHLTC010000030">
    <property type="protein sequence ID" value="MFC0627203.1"/>
    <property type="molecule type" value="Genomic_DNA"/>
</dbReference>
<feature type="domain" description="RNA polymerase sigma-70 region 2" evidence="7">
    <location>
        <begin position="17"/>
        <end position="76"/>
    </location>
</feature>
<organism evidence="9 10">
    <name type="scientific">Kribbella deserti</name>
    <dbReference type="NCBI Taxonomy" id="1926257"/>
    <lineage>
        <taxon>Bacteria</taxon>
        <taxon>Bacillati</taxon>
        <taxon>Actinomycetota</taxon>
        <taxon>Actinomycetes</taxon>
        <taxon>Propionibacteriales</taxon>
        <taxon>Kribbellaceae</taxon>
        <taxon>Kribbella</taxon>
    </lineage>
</organism>
<dbReference type="InterPro" id="IPR014284">
    <property type="entry name" value="RNA_pol_sigma-70_dom"/>
</dbReference>
<evidence type="ECO:0000259" key="7">
    <source>
        <dbReference type="Pfam" id="PF04542"/>
    </source>
</evidence>
<evidence type="ECO:0000256" key="4">
    <source>
        <dbReference type="ARBA" id="ARBA00023125"/>
    </source>
</evidence>
<comment type="similarity">
    <text evidence="1">Belongs to the sigma-70 factor family. ECF subfamily.</text>
</comment>
<name>A0ABV6QRF3_9ACTN</name>
<dbReference type="RefSeq" id="WP_380051594.1">
    <property type="nucleotide sequence ID" value="NZ_JBHLTC010000030.1"/>
</dbReference>
<evidence type="ECO:0000256" key="2">
    <source>
        <dbReference type="ARBA" id="ARBA00023015"/>
    </source>
</evidence>
<keyword evidence="5" id="KW-0804">Transcription</keyword>
<dbReference type="PANTHER" id="PTHR43133">
    <property type="entry name" value="RNA POLYMERASE ECF-TYPE SIGMA FACTO"/>
    <property type="match status" value="1"/>
</dbReference>
<dbReference type="InterPro" id="IPR036388">
    <property type="entry name" value="WH-like_DNA-bd_sf"/>
</dbReference>
<dbReference type="InterPro" id="IPR013325">
    <property type="entry name" value="RNA_pol_sigma_r2"/>
</dbReference>
<keyword evidence="10" id="KW-1185">Reference proteome</keyword>
<evidence type="ECO:0000259" key="8">
    <source>
        <dbReference type="Pfam" id="PF08281"/>
    </source>
</evidence>
<accession>A0ABV6QRF3</accession>
<keyword evidence="4" id="KW-0238">DNA-binding</keyword>
<protein>
    <submittedName>
        <fullName evidence="9">SigE family RNA polymerase sigma factor</fullName>
    </submittedName>
</protein>
<keyword evidence="3" id="KW-0731">Sigma factor</keyword>
<dbReference type="CDD" id="cd06171">
    <property type="entry name" value="Sigma70_r4"/>
    <property type="match status" value="1"/>
</dbReference>
<evidence type="ECO:0000256" key="5">
    <source>
        <dbReference type="ARBA" id="ARBA00023163"/>
    </source>
</evidence>
<dbReference type="SUPFAM" id="SSF88946">
    <property type="entry name" value="Sigma2 domain of RNA polymerase sigma factors"/>
    <property type="match status" value="1"/>
</dbReference>
<gene>
    <name evidence="9" type="ORF">ACFFGN_24220</name>
</gene>
<comment type="caution">
    <text evidence="9">The sequence shown here is derived from an EMBL/GenBank/DDBJ whole genome shotgun (WGS) entry which is preliminary data.</text>
</comment>
<evidence type="ECO:0000313" key="9">
    <source>
        <dbReference type="EMBL" id="MFC0627203.1"/>
    </source>
</evidence>
<dbReference type="NCBIfam" id="TIGR02937">
    <property type="entry name" value="sigma70-ECF"/>
    <property type="match status" value="1"/>
</dbReference>
<dbReference type="Proteomes" id="UP001589890">
    <property type="component" value="Unassembled WGS sequence"/>
</dbReference>
<sequence length="168" mass="18865">MSVDLDEFSEFASARGAQLFRMAYLLAGNRHAAEDLTQTTLGKLYAAWPHVRRADNPVAYSRKVMIRTYVADRRKTSQERPTDAPPADSHYDRDSALRLTLFAALAELRPRDRAIVVLRYWEDHSVEDTAALLGISAGAVRTQSMRALARLRERLGSAASQYRELSGL</sequence>
<feature type="region of interest" description="Disordered" evidence="6">
    <location>
        <begin position="72"/>
        <end position="91"/>
    </location>
</feature>
<dbReference type="Gene3D" id="1.10.1740.10">
    <property type="match status" value="1"/>
</dbReference>
<evidence type="ECO:0000313" key="10">
    <source>
        <dbReference type="Proteomes" id="UP001589890"/>
    </source>
</evidence>
<evidence type="ECO:0000256" key="3">
    <source>
        <dbReference type="ARBA" id="ARBA00023082"/>
    </source>
</evidence>
<dbReference type="InterPro" id="IPR013249">
    <property type="entry name" value="RNA_pol_sigma70_r4_t2"/>
</dbReference>
<feature type="compositionally biased region" description="Basic and acidic residues" evidence="6">
    <location>
        <begin position="72"/>
        <end position="82"/>
    </location>
</feature>
<dbReference type="PANTHER" id="PTHR43133:SF50">
    <property type="entry name" value="ECF RNA POLYMERASE SIGMA FACTOR SIGM"/>
    <property type="match status" value="1"/>
</dbReference>
<dbReference type="InterPro" id="IPR013324">
    <property type="entry name" value="RNA_pol_sigma_r3/r4-like"/>
</dbReference>
<dbReference type="InterPro" id="IPR007627">
    <property type="entry name" value="RNA_pol_sigma70_r2"/>
</dbReference>
<dbReference type="Pfam" id="PF08281">
    <property type="entry name" value="Sigma70_r4_2"/>
    <property type="match status" value="1"/>
</dbReference>
<proteinExistence type="inferred from homology"/>
<dbReference type="SUPFAM" id="SSF88659">
    <property type="entry name" value="Sigma3 and sigma4 domains of RNA polymerase sigma factors"/>
    <property type="match status" value="1"/>
</dbReference>
<keyword evidence="2" id="KW-0805">Transcription regulation</keyword>
<dbReference type="Pfam" id="PF04542">
    <property type="entry name" value="Sigma70_r2"/>
    <property type="match status" value="1"/>
</dbReference>
<evidence type="ECO:0000256" key="6">
    <source>
        <dbReference type="SAM" id="MobiDB-lite"/>
    </source>
</evidence>
<feature type="domain" description="RNA polymerase sigma factor 70 region 4 type 2" evidence="8">
    <location>
        <begin position="101"/>
        <end position="151"/>
    </location>
</feature>
<evidence type="ECO:0000256" key="1">
    <source>
        <dbReference type="ARBA" id="ARBA00010641"/>
    </source>
</evidence>
<dbReference type="Gene3D" id="1.10.10.10">
    <property type="entry name" value="Winged helix-like DNA-binding domain superfamily/Winged helix DNA-binding domain"/>
    <property type="match status" value="1"/>
</dbReference>
<dbReference type="NCBIfam" id="TIGR02983">
    <property type="entry name" value="SigE-fam_strep"/>
    <property type="match status" value="1"/>
</dbReference>
<reference evidence="9 10" key="1">
    <citation type="submission" date="2024-09" db="EMBL/GenBank/DDBJ databases">
        <authorList>
            <person name="Sun Q."/>
            <person name="Mori K."/>
        </authorList>
    </citation>
    <scope>NUCLEOTIDE SEQUENCE [LARGE SCALE GENOMIC DNA]</scope>
    <source>
        <strain evidence="9 10">CGMCC 1.15906</strain>
    </source>
</reference>
<dbReference type="InterPro" id="IPR014325">
    <property type="entry name" value="RNA_pol_sigma-E_actinobac"/>
</dbReference>
<dbReference type="InterPro" id="IPR039425">
    <property type="entry name" value="RNA_pol_sigma-70-like"/>
</dbReference>